<dbReference type="EMBL" id="FQUC01000002">
    <property type="protein sequence ID" value="SHE91290.1"/>
    <property type="molecule type" value="Genomic_DNA"/>
</dbReference>
<dbReference type="SUPFAM" id="SSF49785">
    <property type="entry name" value="Galactose-binding domain-like"/>
    <property type="match status" value="1"/>
</dbReference>
<keyword evidence="10" id="KW-1185">Reference proteome</keyword>
<dbReference type="InterPro" id="IPR051913">
    <property type="entry name" value="GH2_Domain-Containing"/>
</dbReference>
<dbReference type="AlphaFoldDB" id="A0A1M4XD01"/>
<dbReference type="Pfam" id="PF02837">
    <property type="entry name" value="Glyco_hydro_2_N"/>
    <property type="match status" value="1"/>
</dbReference>
<dbReference type="STRING" id="1346286.SAMN05444362_102475"/>
<dbReference type="InterPro" id="IPR021720">
    <property type="entry name" value="Malectin_dom"/>
</dbReference>
<evidence type="ECO:0000313" key="10">
    <source>
        <dbReference type="Proteomes" id="UP000184480"/>
    </source>
</evidence>
<dbReference type="SUPFAM" id="SSF51445">
    <property type="entry name" value="(Trans)glycosidases"/>
    <property type="match status" value="1"/>
</dbReference>
<accession>A0A1M4XD01</accession>
<evidence type="ECO:0000313" key="9">
    <source>
        <dbReference type="EMBL" id="SHE91290.1"/>
    </source>
</evidence>
<protein>
    <submittedName>
        <fullName evidence="9">Beta-galactosidase</fullName>
    </submittedName>
</protein>
<dbReference type="SUPFAM" id="SSF49303">
    <property type="entry name" value="beta-Galactosidase/glucuronidase domain"/>
    <property type="match status" value="1"/>
</dbReference>
<dbReference type="PRINTS" id="PR00132">
    <property type="entry name" value="GLHYDRLASE2"/>
</dbReference>
<evidence type="ECO:0000259" key="5">
    <source>
        <dbReference type="Pfam" id="PF02836"/>
    </source>
</evidence>
<dbReference type="Gene3D" id="2.60.120.430">
    <property type="entry name" value="Galactose-binding lectin"/>
    <property type="match status" value="1"/>
</dbReference>
<dbReference type="PANTHER" id="PTHR42732:SF1">
    <property type="entry name" value="BETA-MANNOSIDASE"/>
    <property type="match status" value="1"/>
</dbReference>
<evidence type="ECO:0000256" key="1">
    <source>
        <dbReference type="ARBA" id="ARBA00007401"/>
    </source>
</evidence>
<dbReference type="Gene3D" id="3.20.20.80">
    <property type="entry name" value="Glycosidases"/>
    <property type="match status" value="1"/>
</dbReference>
<dbReference type="Pfam" id="PF11721">
    <property type="entry name" value="Malectin"/>
    <property type="match status" value="1"/>
</dbReference>
<dbReference type="OrthoDB" id="9801077at2"/>
<feature type="domain" description="Glycosyl hydrolases family 2 sugar binding" evidence="6">
    <location>
        <begin position="72"/>
        <end position="174"/>
    </location>
</feature>
<sequence>MKEYLKIFILPLFVLISVSVASQRQIKSFNDGWQFSKGEKMENERTMSSDNSWKTVSIPHTWNTDAYISKDYYRGVSWYRKSFSLSKEEKDKNLFLRFEGVNQSATVYINGKLVGEHKGGYTSFTFDISGFCNREGNNLLTVKVDNSLADIPPISGDFSIFGGIYRDVWLVSVPQQHFDLSDNGSDGIYIDTDNVSEKSGSYTVKSTVVNNAPNKATIKVSYTVVDINRNIVKTEDIKYSLTPGQKKTFSNTYIIEQPLLWSPETPNLYTVEAVIKEASTNKILDIVRSPLGFRWFSFDGQKGFSLNGKPYKLRGICRHQDQMPLGNALTDEAHRRDMQLIKDMGANFIRISHYPQDKAIIEQCDKLGLLVWEEIPVIDIIPEEESFGDNCETALREMIRQHYNHPSIIMWGYMNEILLVTQRKHKGLELDALVKRELALARRLENVLKEEDSRRYSVMAFHGSETYNQAGFQDIVDVVGWNLYQGWYSDNLSQFDAFIKKQASDYPKKPKIISEYGAGSDRRIHSLQPQRFDFSIEYQQEYIEHYLPVIEREPYIAGATYWNFIDFGSAQRDESMPRINNKGLVYADRTPKDVYYYFKANFRQDIPVLHIASYDWDKRTGISANGTDVIQPIKVYSNLSEVELFIDDRSLGIKGINNYNAVWNVPFTDGDHYIEAKGVYKGVEQRTGLPISFTVIPEYLNRKNFSNKELAINIGNNASYTSPETGLTWIPDKPYTEGSWGYIGGKVETTLTQINGTNDNPLYQTMRMTPDKYKFDVPDGEYEVELLFADISGTGASIAHTLGTTDNNNQIRNEFDIIINDLIVDSNLSLDDSVGKYYAIRKKYIVKVEKGENITIQFHGILGKPFINGIKLRYL</sequence>
<dbReference type="InterPro" id="IPR008979">
    <property type="entry name" value="Galactose-bd-like_sf"/>
</dbReference>
<dbReference type="RefSeq" id="WP_062183932.1">
    <property type="nucleotide sequence ID" value="NZ_BBXL01000024.1"/>
</dbReference>
<feature type="domain" description="Glycoside hydrolase family 2 catalytic" evidence="5">
    <location>
        <begin position="302"/>
        <end position="599"/>
    </location>
</feature>
<dbReference type="InterPro" id="IPR017853">
    <property type="entry name" value="GH"/>
</dbReference>
<keyword evidence="3" id="KW-0326">Glycosidase</keyword>
<evidence type="ECO:0000259" key="4">
    <source>
        <dbReference type="Pfam" id="PF00703"/>
    </source>
</evidence>
<feature type="domain" description="Malectin" evidence="7">
    <location>
        <begin position="710"/>
        <end position="868"/>
    </location>
</feature>
<dbReference type="Pfam" id="PF00703">
    <property type="entry name" value="Glyco_hydro_2"/>
    <property type="match status" value="1"/>
</dbReference>
<dbReference type="Gene3D" id="2.60.40.10">
    <property type="entry name" value="Immunoglobulins"/>
    <property type="match status" value="2"/>
</dbReference>
<dbReference type="InterPro" id="IPR006101">
    <property type="entry name" value="Glyco_hydro_2"/>
</dbReference>
<organism evidence="9 10">
    <name type="scientific">Dysgonomonas macrotermitis</name>
    <dbReference type="NCBI Taxonomy" id="1346286"/>
    <lineage>
        <taxon>Bacteria</taxon>
        <taxon>Pseudomonadati</taxon>
        <taxon>Bacteroidota</taxon>
        <taxon>Bacteroidia</taxon>
        <taxon>Bacteroidales</taxon>
        <taxon>Dysgonomonadaceae</taxon>
        <taxon>Dysgonomonas</taxon>
    </lineage>
</organism>
<evidence type="ECO:0000259" key="8">
    <source>
        <dbReference type="Pfam" id="PF16355"/>
    </source>
</evidence>
<comment type="similarity">
    <text evidence="1">Belongs to the glycosyl hydrolase 2 family.</text>
</comment>
<feature type="domain" description="Glycoside hydrolase family 2 immunoglobulin-like beta-sandwich" evidence="4">
    <location>
        <begin position="188"/>
        <end position="294"/>
    </location>
</feature>
<dbReference type="Pfam" id="PF16355">
    <property type="entry name" value="DUF4982"/>
    <property type="match status" value="1"/>
</dbReference>
<dbReference type="InterPro" id="IPR006103">
    <property type="entry name" value="Glyco_hydro_2_cat"/>
</dbReference>
<dbReference type="Pfam" id="PF02836">
    <property type="entry name" value="Glyco_hydro_2_C"/>
    <property type="match status" value="1"/>
</dbReference>
<dbReference type="GO" id="GO:0004553">
    <property type="term" value="F:hydrolase activity, hydrolyzing O-glycosyl compounds"/>
    <property type="evidence" value="ECO:0007669"/>
    <property type="project" value="InterPro"/>
</dbReference>
<proteinExistence type="inferred from homology"/>
<dbReference type="Proteomes" id="UP000184480">
    <property type="component" value="Unassembled WGS sequence"/>
</dbReference>
<dbReference type="InterPro" id="IPR032311">
    <property type="entry name" value="DUF4982"/>
</dbReference>
<dbReference type="Gene3D" id="2.60.120.260">
    <property type="entry name" value="Galactose-binding domain-like"/>
    <property type="match status" value="1"/>
</dbReference>
<dbReference type="InterPro" id="IPR006104">
    <property type="entry name" value="Glyco_hydro_2_N"/>
</dbReference>
<evidence type="ECO:0000256" key="2">
    <source>
        <dbReference type="ARBA" id="ARBA00022801"/>
    </source>
</evidence>
<evidence type="ECO:0000256" key="3">
    <source>
        <dbReference type="ARBA" id="ARBA00023295"/>
    </source>
</evidence>
<evidence type="ECO:0000259" key="6">
    <source>
        <dbReference type="Pfam" id="PF02837"/>
    </source>
</evidence>
<dbReference type="InterPro" id="IPR036156">
    <property type="entry name" value="Beta-gal/glucu_dom_sf"/>
</dbReference>
<evidence type="ECO:0000259" key="7">
    <source>
        <dbReference type="Pfam" id="PF11721"/>
    </source>
</evidence>
<keyword evidence="2" id="KW-0378">Hydrolase</keyword>
<gene>
    <name evidence="9" type="ORF">SAMN05444362_102475</name>
</gene>
<feature type="domain" description="DUF4982" evidence="8">
    <location>
        <begin position="632"/>
        <end position="682"/>
    </location>
</feature>
<reference evidence="10" key="1">
    <citation type="submission" date="2016-11" db="EMBL/GenBank/DDBJ databases">
        <authorList>
            <person name="Varghese N."/>
            <person name="Submissions S."/>
        </authorList>
    </citation>
    <scope>NUCLEOTIDE SEQUENCE [LARGE SCALE GENOMIC DNA]</scope>
    <source>
        <strain evidence="10">DSM 27370</strain>
    </source>
</reference>
<name>A0A1M4XD01_9BACT</name>
<dbReference type="InterPro" id="IPR013783">
    <property type="entry name" value="Ig-like_fold"/>
</dbReference>
<dbReference type="InterPro" id="IPR006102">
    <property type="entry name" value="Ig-like_GH2"/>
</dbReference>
<dbReference type="PANTHER" id="PTHR42732">
    <property type="entry name" value="BETA-GALACTOSIDASE"/>
    <property type="match status" value="1"/>
</dbReference>
<dbReference type="GO" id="GO:0005975">
    <property type="term" value="P:carbohydrate metabolic process"/>
    <property type="evidence" value="ECO:0007669"/>
    <property type="project" value="InterPro"/>
</dbReference>